<reference evidence="1 2" key="1">
    <citation type="journal article" date="2017" name="Nat. Ecol. Evol.">
        <title>Scallop genome provides insights into evolution of bilaterian karyotype and development.</title>
        <authorList>
            <person name="Wang S."/>
            <person name="Zhang J."/>
            <person name="Jiao W."/>
            <person name="Li J."/>
            <person name="Xun X."/>
            <person name="Sun Y."/>
            <person name="Guo X."/>
            <person name="Huan P."/>
            <person name="Dong B."/>
            <person name="Zhang L."/>
            <person name="Hu X."/>
            <person name="Sun X."/>
            <person name="Wang J."/>
            <person name="Zhao C."/>
            <person name="Wang Y."/>
            <person name="Wang D."/>
            <person name="Huang X."/>
            <person name="Wang R."/>
            <person name="Lv J."/>
            <person name="Li Y."/>
            <person name="Zhang Z."/>
            <person name="Liu B."/>
            <person name="Lu W."/>
            <person name="Hui Y."/>
            <person name="Liang J."/>
            <person name="Zhou Z."/>
            <person name="Hou R."/>
            <person name="Li X."/>
            <person name="Liu Y."/>
            <person name="Li H."/>
            <person name="Ning X."/>
            <person name="Lin Y."/>
            <person name="Zhao L."/>
            <person name="Xing Q."/>
            <person name="Dou J."/>
            <person name="Li Y."/>
            <person name="Mao J."/>
            <person name="Guo H."/>
            <person name="Dou H."/>
            <person name="Li T."/>
            <person name="Mu C."/>
            <person name="Jiang W."/>
            <person name="Fu Q."/>
            <person name="Fu X."/>
            <person name="Miao Y."/>
            <person name="Liu J."/>
            <person name="Yu Q."/>
            <person name="Li R."/>
            <person name="Liao H."/>
            <person name="Li X."/>
            <person name="Kong Y."/>
            <person name="Jiang Z."/>
            <person name="Chourrout D."/>
            <person name="Li R."/>
            <person name="Bao Z."/>
        </authorList>
    </citation>
    <scope>NUCLEOTIDE SEQUENCE [LARGE SCALE GENOMIC DNA]</scope>
    <source>
        <strain evidence="1 2">PY_sf001</strain>
    </source>
</reference>
<keyword evidence="2" id="KW-1185">Reference proteome</keyword>
<dbReference type="InterPro" id="IPR029044">
    <property type="entry name" value="Nucleotide-diphossugar_trans"/>
</dbReference>
<dbReference type="Gene3D" id="3.90.550.20">
    <property type="match status" value="1"/>
</dbReference>
<gene>
    <name evidence="1" type="ORF">KP79_PYT23551</name>
</gene>
<sequence length="300" mass="35377">MTDLYHKCPEYLDSALLNTSSIADETVPSVTFGSRRFSHYVRTICPVNSERKVPNIIHYVWFDIKQMTFYQMISFLSVHKFQNPCLILLHGNVIPAGPYWLHLVRHVSNIIHVKSDGPIKTERNKSFNDNTHKSDLVRLMALKEFGGIYLDLDTVLLRSLDPLMNYPVTMSLEYWSNLSNGLIVAERDALFIRQWVTLFHEQYTYDPNRYFEFSLFMPSRIAKKHPSWIHVENMTFCTPNGQDTHKIFNENYDWKENYAMHLYIRYYQHHDSEQTVRTLNTTIGSLARYVLYGTKKLCED</sequence>
<proteinExistence type="predicted"/>
<dbReference type="InterPro" id="IPR007577">
    <property type="entry name" value="GlycoTrfase_DXD_sugar-bd_CS"/>
</dbReference>
<dbReference type="SUPFAM" id="SSF53448">
    <property type="entry name" value="Nucleotide-diphospho-sugar transferases"/>
    <property type="match status" value="1"/>
</dbReference>
<comment type="caution">
    <text evidence="1">The sequence shown here is derived from an EMBL/GenBank/DDBJ whole genome shotgun (WGS) entry which is preliminary data.</text>
</comment>
<keyword evidence="1" id="KW-0808">Transferase</keyword>
<dbReference type="Proteomes" id="UP000242188">
    <property type="component" value="Unassembled WGS sequence"/>
</dbReference>
<dbReference type="OrthoDB" id="6150660at2759"/>
<dbReference type="GO" id="GO:0016757">
    <property type="term" value="F:glycosyltransferase activity"/>
    <property type="evidence" value="ECO:0007669"/>
    <property type="project" value="UniProtKB-KW"/>
</dbReference>
<dbReference type="AlphaFoldDB" id="A0A210PEP3"/>
<keyword evidence="1" id="KW-0328">Glycosyltransferase</keyword>
<evidence type="ECO:0000313" key="1">
    <source>
        <dbReference type="EMBL" id="OWF34962.1"/>
    </source>
</evidence>
<dbReference type="Pfam" id="PF04488">
    <property type="entry name" value="Gly_transf_sug"/>
    <property type="match status" value="1"/>
</dbReference>
<accession>A0A210PEP3</accession>
<organism evidence="1 2">
    <name type="scientific">Mizuhopecten yessoensis</name>
    <name type="common">Japanese scallop</name>
    <name type="synonym">Patinopecten yessoensis</name>
    <dbReference type="NCBI Taxonomy" id="6573"/>
    <lineage>
        <taxon>Eukaryota</taxon>
        <taxon>Metazoa</taxon>
        <taxon>Spiralia</taxon>
        <taxon>Lophotrochozoa</taxon>
        <taxon>Mollusca</taxon>
        <taxon>Bivalvia</taxon>
        <taxon>Autobranchia</taxon>
        <taxon>Pteriomorphia</taxon>
        <taxon>Pectinida</taxon>
        <taxon>Pectinoidea</taxon>
        <taxon>Pectinidae</taxon>
        <taxon>Mizuhopecten</taxon>
    </lineage>
</organism>
<evidence type="ECO:0000313" key="2">
    <source>
        <dbReference type="Proteomes" id="UP000242188"/>
    </source>
</evidence>
<dbReference type="PANTHER" id="PTHR46830">
    <property type="entry name" value="TRANSFERASE, PUTATIVE-RELATED"/>
    <property type="match status" value="1"/>
</dbReference>
<dbReference type="EMBL" id="NEDP02076746">
    <property type="protein sequence ID" value="OWF34962.1"/>
    <property type="molecule type" value="Genomic_DNA"/>
</dbReference>
<name>A0A210PEP3_MIZYE</name>
<protein>
    <submittedName>
        <fullName evidence="1">Inositol phosphoceramide mannosyltransferase 3</fullName>
    </submittedName>
</protein>
<dbReference type="PANTHER" id="PTHR46830:SF1">
    <property type="entry name" value="ALPHA-1,4-N-ACETYLGLUCOSAMINYLTRANSFERASE"/>
    <property type="match status" value="1"/>
</dbReference>